<feature type="compositionally biased region" description="Basic and acidic residues" evidence="1">
    <location>
        <begin position="387"/>
        <end position="398"/>
    </location>
</feature>
<feature type="compositionally biased region" description="Basic and acidic residues" evidence="1">
    <location>
        <begin position="270"/>
        <end position="299"/>
    </location>
</feature>
<dbReference type="PANTHER" id="PTHR38698:SF1">
    <property type="entry name" value="FUNGAL PROTEIN"/>
    <property type="match status" value="1"/>
</dbReference>
<name>A0A2T7A194_TUBBO</name>
<dbReference type="EMBL" id="NESQ01000044">
    <property type="protein sequence ID" value="PUU81509.1"/>
    <property type="molecule type" value="Genomic_DNA"/>
</dbReference>
<protein>
    <submittedName>
        <fullName evidence="2">Uncharacterized protein</fullName>
    </submittedName>
</protein>
<feature type="compositionally biased region" description="Polar residues" evidence="1">
    <location>
        <begin position="19"/>
        <end position="32"/>
    </location>
</feature>
<organism evidence="2 3">
    <name type="scientific">Tuber borchii</name>
    <name type="common">White truffle</name>
    <dbReference type="NCBI Taxonomy" id="42251"/>
    <lineage>
        <taxon>Eukaryota</taxon>
        <taxon>Fungi</taxon>
        <taxon>Dikarya</taxon>
        <taxon>Ascomycota</taxon>
        <taxon>Pezizomycotina</taxon>
        <taxon>Pezizomycetes</taxon>
        <taxon>Pezizales</taxon>
        <taxon>Tuberaceae</taxon>
        <taxon>Tuber</taxon>
    </lineage>
</organism>
<proteinExistence type="predicted"/>
<feature type="compositionally biased region" description="Basic and acidic residues" evidence="1">
    <location>
        <begin position="114"/>
        <end position="124"/>
    </location>
</feature>
<feature type="region of interest" description="Disordered" evidence="1">
    <location>
        <begin position="1"/>
        <end position="145"/>
    </location>
</feature>
<dbReference type="STRING" id="42251.A0A2T7A194"/>
<feature type="compositionally biased region" description="Basic and acidic residues" evidence="1">
    <location>
        <begin position="65"/>
        <end position="83"/>
    </location>
</feature>
<feature type="compositionally biased region" description="Basic and acidic residues" evidence="1">
    <location>
        <begin position="343"/>
        <end position="356"/>
    </location>
</feature>
<dbReference type="Pfam" id="PF17104">
    <property type="entry name" value="YBL010C_LAA2"/>
    <property type="match status" value="1"/>
</dbReference>
<feature type="region of interest" description="Disordered" evidence="1">
    <location>
        <begin position="269"/>
        <end position="446"/>
    </location>
</feature>
<dbReference type="OrthoDB" id="5378975at2759"/>
<evidence type="ECO:0000313" key="2">
    <source>
        <dbReference type="EMBL" id="PUU81509.1"/>
    </source>
</evidence>
<accession>A0A2T7A194</accession>
<keyword evidence="3" id="KW-1185">Reference proteome</keyword>
<comment type="caution">
    <text evidence="2">The sequence shown here is derived from an EMBL/GenBank/DDBJ whole genome shotgun (WGS) entry which is preliminary data.</text>
</comment>
<feature type="compositionally biased region" description="Polar residues" evidence="1">
    <location>
        <begin position="84"/>
        <end position="96"/>
    </location>
</feature>
<feature type="compositionally biased region" description="Acidic residues" evidence="1">
    <location>
        <begin position="399"/>
        <end position="425"/>
    </location>
</feature>
<evidence type="ECO:0000256" key="1">
    <source>
        <dbReference type="SAM" id="MobiDB-lite"/>
    </source>
</evidence>
<feature type="region of interest" description="Disordered" evidence="1">
    <location>
        <begin position="227"/>
        <end position="252"/>
    </location>
</feature>
<dbReference type="PANTHER" id="PTHR38698">
    <property type="entry name" value="EXPRESSED PROTEIN"/>
    <property type="match status" value="1"/>
</dbReference>
<gene>
    <name evidence="2" type="ORF">B9Z19DRAFT_1077110</name>
</gene>
<feature type="compositionally biased region" description="Basic residues" evidence="1">
    <location>
        <begin position="572"/>
        <end position="582"/>
    </location>
</feature>
<reference evidence="2 3" key="1">
    <citation type="submission" date="2017-04" db="EMBL/GenBank/DDBJ databases">
        <title>Draft genome sequence of Tuber borchii Vittad., a whitish edible truffle.</title>
        <authorList>
            <consortium name="DOE Joint Genome Institute"/>
            <person name="Murat C."/>
            <person name="Kuo A."/>
            <person name="Barry K.W."/>
            <person name="Clum A."/>
            <person name="Dockter R.B."/>
            <person name="Fauchery L."/>
            <person name="Iotti M."/>
            <person name="Kohler A."/>
            <person name="Labutti K."/>
            <person name="Lindquist E.A."/>
            <person name="Lipzen A."/>
            <person name="Ohm R.A."/>
            <person name="Wang M."/>
            <person name="Grigoriev I.V."/>
            <person name="Zambonelli A."/>
            <person name="Martin F.M."/>
        </authorList>
    </citation>
    <scope>NUCLEOTIDE SEQUENCE [LARGE SCALE GENOMIC DNA]</scope>
    <source>
        <strain evidence="2 3">Tbo3840</strain>
    </source>
</reference>
<feature type="region of interest" description="Disordered" evidence="1">
    <location>
        <begin position="566"/>
        <end position="594"/>
    </location>
</feature>
<evidence type="ECO:0000313" key="3">
    <source>
        <dbReference type="Proteomes" id="UP000244722"/>
    </source>
</evidence>
<sequence length="676" mass="73723">MDPPATPESGLFHPARDSVQVQSETPSGYTSSNEDHFSDAPEGPDAAAEGDNCKRLPTSPLVLVEKTDERKLSGTEAFEKRTADASSDMTPIQPSSDLPVDVPGAFSSDPEGEGQEKEEVETPRSEVPITIVERVDSMPTHGEVPGTEAFEKRLADAAPDVIRTATSSPIPVTVVSIVDSDESLHGEVLGTEVHKMRTADAQPDVVVKWNEEEDKISRKVRSERERIEKLVMDPGRARSVSPGQGPKGVAPVVRARMDSLSIITLPIGEAKGKKEEREKGTNGVEKEDMIDDIAKEQPLRSRSSSISSQKCGSPILARNPEITVDAPIETKAEETEEETEEAPAEKPEVEEVREAAKGQVIGDFSAGDTGNVEKKEEDGVVEEDEEAATKEDEIKGEEGEGDDGGFGDDDFDDFGEVVEGEEFDDFGGFGEAEPFEPSPPPPPPPQIPVIPVPVLDFEKLDNEDAVRRAAAEAMAKMFPIDKAKYQNITPISVDDNVFLTERSLSLWNQLSAPPPLQPPNWKISRIRRLFLVSLGVPVDLDEILPAETKQKKLVLPSVNIARKSIDESASRRNSRSRSRARRSTSASRRQKGIIGPEALDVPSARILCSTSDVALQGFTVEELKEHIKKLESIAGTASEVLTYWLKKREGAISDKETFETVIESLVGYARKKRQNG</sequence>
<dbReference type="Proteomes" id="UP000244722">
    <property type="component" value="Unassembled WGS sequence"/>
</dbReference>
<feature type="compositionally biased region" description="Pro residues" evidence="1">
    <location>
        <begin position="436"/>
        <end position="446"/>
    </location>
</feature>
<dbReference type="InterPro" id="IPR031355">
    <property type="entry name" value="YBL010C/LAA2-like"/>
</dbReference>
<dbReference type="AlphaFoldDB" id="A0A2T7A194"/>